<evidence type="ECO:0000256" key="1">
    <source>
        <dbReference type="ARBA" id="ARBA00022603"/>
    </source>
</evidence>
<dbReference type="PANTHER" id="PTHR43464">
    <property type="entry name" value="METHYLTRANSFERASE"/>
    <property type="match status" value="1"/>
</dbReference>
<proteinExistence type="predicted"/>
<organism evidence="5 6">
    <name type="scientific">Tumebacillus lipolyticus</name>
    <dbReference type="NCBI Taxonomy" id="1280370"/>
    <lineage>
        <taxon>Bacteria</taxon>
        <taxon>Bacillati</taxon>
        <taxon>Bacillota</taxon>
        <taxon>Bacilli</taxon>
        <taxon>Bacillales</taxon>
        <taxon>Alicyclobacillaceae</taxon>
        <taxon>Tumebacillus</taxon>
    </lineage>
</organism>
<evidence type="ECO:0000259" key="4">
    <source>
        <dbReference type="Pfam" id="PF08241"/>
    </source>
</evidence>
<dbReference type="SUPFAM" id="SSF53335">
    <property type="entry name" value="S-adenosyl-L-methionine-dependent methyltransferases"/>
    <property type="match status" value="1"/>
</dbReference>
<evidence type="ECO:0000313" key="6">
    <source>
        <dbReference type="Proteomes" id="UP001597343"/>
    </source>
</evidence>
<keyword evidence="3" id="KW-0949">S-adenosyl-L-methionine</keyword>
<dbReference type="CDD" id="cd02440">
    <property type="entry name" value="AdoMet_MTases"/>
    <property type="match status" value="1"/>
</dbReference>
<dbReference type="GO" id="GO:0008168">
    <property type="term" value="F:methyltransferase activity"/>
    <property type="evidence" value="ECO:0007669"/>
    <property type="project" value="UniProtKB-KW"/>
</dbReference>
<evidence type="ECO:0000256" key="3">
    <source>
        <dbReference type="ARBA" id="ARBA00022691"/>
    </source>
</evidence>
<keyword evidence="6" id="KW-1185">Reference proteome</keyword>
<dbReference type="GO" id="GO:0032259">
    <property type="term" value="P:methylation"/>
    <property type="evidence" value="ECO:0007669"/>
    <property type="project" value="UniProtKB-KW"/>
</dbReference>
<keyword evidence="2 5" id="KW-0808">Transferase</keyword>
<dbReference type="Pfam" id="PF08241">
    <property type="entry name" value="Methyltransf_11"/>
    <property type="match status" value="1"/>
</dbReference>
<dbReference type="InterPro" id="IPR013216">
    <property type="entry name" value="Methyltransf_11"/>
</dbReference>
<evidence type="ECO:0000256" key="2">
    <source>
        <dbReference type="ARBA" id="ARBA00022679"/>
    </source>
</evidence>
<keyword evidence="1 5" id="KW-0489">Methyltransferase</keyword>
<name>A0ABW4ZYC1_9BACL</name>
<dbReference type="PANTHER" id="PTHR43464:SF19">
    <property type="entry name" value="UBIQUINONE BIOSYNTHESIS O-METHYLTRANSFERASE, MITOCHONDRIAL"/>
    <property type="match status" value="1"/>
</dbReference>
<feature type="domain" description="Methyltransferase type 11" evidence="4">
    <location>
        <begin position="27"/>
        <end position="124"/>
    </location>
</feature>
<dbReference type="RefSeq" id="WP_386046611.1">
    <property type="nucleotide sequence ID" value="NZ_JBHUIO010000005.1"/>
</dbReference>
<dbReference type="Gene3D" id="3.40.50.150">
    <property type="entry name" value="Vaccinia Virus protein VP39"/>
    <property type="match status" value="1"/>
</dbReference>
<protein>
    <submittedName>
        <fullName evidence="5">Class I SAM-dependent methyltransferase</fullName>
        <ecNumber evidence="5">2.1.1.-</ecNumber>
    </submittedName>
</protein>
<evidence type="ECO:0000313" key="5">
    <source>
        <dbReference type="EMBL" id="MFD2170571.1"/>
    </source>
</evidence>
<dbReference type="EC" id="2.1.1.-" evidence="5"/>
<sequence>MIVSEQDLVEQVKILSELRLPERARVLEAGCGTGPLLRELARQRPMWRLTGVDLSCGSLSLGCMAAAAERCGIDFLQLDLRKLPFADGSFDLVYTRDVLDHLEDREATLAELERVLHPDGVLILFERTTKSST</sequence>
<dbReference type="EMBL" id="JBHUIO010000005">
    <property type="protein sequence ID" value="MFD2170571.1"/>
    <property type="molecule type" value="Genomic_DNA"/>
</dbReference>
<dbReference type="Proteomes" id="UP001597343">
    <property type="component" value="Unassembled WGS sequence"/>
</dbReference>
<comment type="caution">
    <text evidence="5">The sequence shown here is derived from an EMBL/GenBank/DDBJ whole genome shotgun (WGS) entry which is preliminary data.</text>
</comment>
<accession>A0ABW4ZYC1</accession>
<gene>
    <name evidence="5" type="ORF">ACFSOY_11220</name>
</gene>
<dbReference type="InterPro" id="IPR029063">
    <property type="entry name" value="SAM-dependent_MTases_sf"/>
</dbReference>
<reference evidence="6" key="1">
    <citation type="journal article" date="2019" name="Int. J. Syst. Evol. Microbiol.">
        <title>The Global Catalogue of Microorganisms (GCM) 10K type strain sequencing project: providing services to taxonomists for standard genome sequencing and annotation.</title>
        <authorList>
            <consortium name="The Broad Institute Genomics Platform"/>
            <consortium name="The Broad Institute Genome Sequencing Center for Infectious Disease"/>
            <person name="Wu L."/>
            <person name="Ma J."/>
        </authorList>
    </citation>
    <scope>NUCLEOTIDE SEQUENCE [LARGE SCALE GENOMIC DNA]</scope>
    <source>
        <strain evidence="6">CGMCC 1.13574</strain>
    </source>
</reference>